<keyword evidence="1" id="KW-0694">RNA-binding</keyword>
<dbReference type="PANTHER" id="PTHR37984:SF5">
    <property type="entry name" value="PROTEIN NYNRIN-LIKE"/>
    <property type="match status" value="1"/>
</dbReference>
<dbReference type="EMBL" id="AVOT02027027">
    <property type="protein sequence ID" value="MBW0518994.1"/>
    <property type="molecule type" value="Genomic_DNA"/>
</dbReference>
<dbReference type="AlphaFoldDB" id="A0A9Q3HXX2"/>
<evidence type="ECO:0000256" key="1">
    <source>
        <dbReference type="ARBA" id="ARBA00022884"/>
    </source>
</evidence>
<keyword evidence="4" id="KW-1185">Reference proteome</keyword>
<comment type="caution">
    <text evidence="3">The sequence shown here is derived from an EMBL/GenBank/DDBJ whole genome shotgun (WGS) entry which is preliminary data.</text>
</comment>
<dbReference type="Gene3D" id="3.30.420.10">
    <property type="entry name" value="Ribonuclease H-like superfamily/Ribonuclease H"/>
    <property type="match status" value="1"/>
</dbReference>
<dbReference type="GO" id="GO:0003723">
    <property type="term" value="F:RNA binding"/>
    <property type="evidence" value="ECO:0007669"/>
    <property type="project" value="UniProtKB-KW"/>
</dbReference>
<dbReference type="InterPro" id="IPR050951">
    <property type="entry name" value="Retrovirus_Pol_polyprotein"/>
</dbReference>
<gene>
    <name evidence="3" type="ORF">O181_058709</name>
</gene>
<accession>A0A9Q3HXX2</accession>
<dbReference type="GO" id="GO:0015074">
    <property type="term" value="P:DNA integration"/>
    <property type="evidence" value="ECO:0007669"/>
    <property type="project" value="InterPro"/>
</dbReference>
<dbReference type="InterPro" id="IPR001584">
    <property type="entry name" value="Integrase_cat-core"/>
</dbReference>
<dbReference type="InterPro" id="IPR036397">
    <property type="entry name" value="RNaseH_sf"/>
</dbReference>
<organism evidence="3 4">
    <name type="scientific">Austropuccinia psidii MF-1</name>
    <dbReference type="NCBI Taxonomy" id="1389203"/>
    <lineage>
        <taxon>Eukaryota</taxon>
        <taxon>Fungi</taxon>
        <taxon>Dikarya</taxon>
        <taxon>Basidiomycota</taxon>
        <taxon>Pucciniomycotina</taxon>
        <taxon>Pucciniomycetes</taxon>
        <taxon>Pucciniales</taxon>
        <taxon>Sphaerophragmiaceae</taxon>
        <taxon>Austropuccinia</taxon>
    </lineage>
</organism>
<dbReference type="SUPFAM" id="SSF53098">
    <property type="entry name" value="Ribonuclease H-like"/>
    <property type="match status" value="1"/>
</dbReference>
<proteinExistence type="predicted"/>
<feature type="domain" description="Integrase catalytic" evidence="2">
    <location>
        <begin position="88"/>
        <end position="234"/>
    </location>
</feature>
<reference evidence="3" key="1">
    <citation type="submission" date="2021-03" db="EMBL/GenBank/DDBJ databases">
        <title>Draft genome sequence of rust myrtle Austropuccinia psidii MF-1, a brazilian biotype.</title>
        <authorList>
            <person name="Quecine M.C."/>
            <person name="Pachon D.M.R."/>
            <person name="Bonatelli M.L."/>
            <person name="Correr F.H."/>
            <person name="Franceschini L.M."/>
            <person name="Leite T.F."/>
            <person name="Margarido G.R.A."/>
            <person name="Almeida C.A."/>
            <person name="Ferrarezi J.A."/>
            <person name="Labate C.A."/>
        </authorList>
    </citation>
    <scope>NUCLEOTIDE SEQUENCE</scope>
    <source>
        <strain evidence="3">MF-1</strain>
    </source>
</reference>
<dbReference type="GO" id="GO:0005634">
    <property type="term" value="C:nucleus"/>
    <property type="evidence" value="ECO:0007669"/>
    <property type="project" value="UniProtKB-ARBA"/>
</dbReference>
<dbReference type="PANTHER" id="PTHR37984">
    <property type="entry name" value="PROTEIN CBG26694"/>
    <property type="match status" value="1"/>
</dbReference>
<evidence type="ECO:0000313" key="3">
    <source>
        <dbReference type="EMBL" id="MBW0518994.1"/>
    </source>
</evidence>
<dbReference type="InterPro" id="IPR012337">
    <property type="entry name" value="RNaseH-like_sf"/>
</dbReference>
<evidence type="ECO:0000313" key="4">
    <source>
        <dbReference type="Proteomes" id="UP000765509"/>
    </source>
</evidence>
<name>A0A9Q3HXX2_9BASI</name>
<dbReference type="PROSITE" id="PS50994">
    <property type="entry name" value="INTEGRASE"/>
    <property type="match status" value="1"/>
</dbReference>
<dbReference type="Proteomes" id="UP000765509">
    <property type="component" value="Unassembled WGS sequence"/>
</dbReference>
<sequence>MLSHEVDTIINIERTYPPLLRKPAYPSSPKSREALEIHISDFLDLGVLRKLPSKLYIDQSEDGLGASLHQVQIINDKPVEGPICSILRQIKPTEARYGASRMEWGDRSYNYCLVTVDRFSKTQIFLPCHKDDAAIDTALLMWNRVLSWTGILTNIISDRDCKSTSSLWKNLHQLFGKKLSFSTTYHPQTDGLGERMVQTLQDMVRRFCVYGLEFKDCDVFTHYWCTLLPALELA</sequence>
<evidence type="ECO:0000259" key="2">
    <source>
        <dbReference type="PROSITE" id="PS50994"/>
    </source>
</evidence>
<protein>
    <recommendedName>
        <fullName evidence="2">Integrase catalytic domain-containing protein</fullName>
    </recommendedName>
</protein>